<sequence>MKNNLFKTSALIGIILPLHVLAQTLILPNSNEQFITSAGIVVDDKGTNNGTVQKTIKFGTTFSGEAIGSKRTSGINQNGLDFYTNAINRLAIANNGNIGIGTTSPSTKLEILNGGLSLSNTGDSKKWEFNYDDINNYFYLDEFGSGRRFLIKNGGNIGFNSLNPQNTLHIHQPLAGQNFIQLTNPATGFTNSISGLRIGLDDLGNTIFWNSANKNMHFNVNSEFNMTIANTSGFVGIGTETPPTKLSLQNGNFSIINTADNKRWELAYDQTDNYLYIDEFGSGRRMVFKNGGNVGIGTTNPTFPFEINGTLATSAIASEYDYNQISNNPVNGSFITNYSMKANEAILARKFNAFSDQRHKTFIRYEDSKKALESINHLRPTNFKYIDSVALGREINLGFMAQEVEKIIPEAVSKVKSEYIPNIFMMAKELILLKENTLRIRLAKPHELKLGDELKLLAKQENHSKVSKIIDDYTFEIEKWTDETKQVFVFGKKVDDFRTVDYDRIFTLGISAIQELSQQLTHVQKLLDKEREKNDAQERKLGVLESKINEISNHLKQ</sequence>
<dbReference type="Proteomes" id="UP001204144">
    <property type="component" value="Unassembled WGS sequence"/>
</dbReference>
<dbReference type="Pfam" id="PF13884">
    <property type="entry name" value="Peptidase_S74"/>
    <property type="match status" value="1"/>
</dbReference>
<proteinExistence type="predicted"/>
<feature type="domain" description="Peptidase S74" evidence="2">
    <location>
        <begin position="355"/>
        <end position="527"/>
    </location>
</feature>
<evidence type="ECO:0000259" key="2">
    <source>
        <dbReference type="PROSITE" id="PS51688"/>
    </source>
</evidence>
<evidence type="ECO:0000256" key="1">
    <source>
        <dbReference type="SAM" id="Coils"/>
    </source>
</evidence>
<evidence type="ECO:0000313" key="4">
    <source>
        <dbReference type="Proteomes" id="UP001204144"/>
    </source>
</evidence>
<dbReference type="RefSeq" id="WP_255037521.1">
    <property type="nucleotide sequence ID" value="NZ_RJUF01000038.1"/>
</dbReference>
<dbReference type="InterPro" id="IPR030392">
    <property type="entry name" value="S74_ICA"/>
</dbReference>
<dbReference type="AlphaFoldDB" id="A0AAE3H469"/>
<keyword evidence="1" id="KW-0175">Coiled coil</keyword>
<protein>
    <submittedName>
        <fullName evidence="3">Tail fiber domain-containing protein</fullName>
    </submittedName>
</protein>
<name>A0AAE3H469_9BACT</name>
<accession>A0AAE3H469</accession>
<feature type="coiled-coil region" evidence="1">
    <location>
        <begin position="513"/>
        <end position="547"/>
    </location>
</feature>
<reference evidence="3 4" key="1">
    <citation type="submission" date="2018-11" db="EMBL/GenBank/DDBJ databases">
        <title>Novel bacteria species description.</title>
        <authorList>
            <person name="Han J.-H."/>
        </authorList>
    </citation>
    <scope>NUCLEOTIDE SEQUENCE [LARGE SCALE GENOMIC DNA]</scope>
    <source>
        <strain evidence="3 4">KCTC23259</strain>
    </source>
</reference>
<comment type="caution">
    <text evidence="3">The sequence shown here is derived from an EMBL/GenBank/DDBJ whole genome shotgun (WGS) entry which is preliminary data.</text>
</comment>
<dbReference type="GO" id="GO:0045893">
    <property type="term" value="P:positive regulation of DNA-templated transcription"/>
    <property type="evidence" value="ECO:0007669"/>
    <property type="project" value="TreeGrafter"/>
</dbReference>
<dbReference type="GO" id="GO:0043565">
    <property type="term" value="F:sequence-specific DNA binding"/>
    <property type="evidence" value="ECO:0007669"/>
    <property type="project" value="TreeGrafter"/>
</dbReference>
<keyword evidence="4" id="KW-1185">Reference proteome</keyword>
<dbReference type="PROSITE" id="PS51688">
    <property type="entry name" value="ICA"/>
    <property type="match status" value="1"/>
</dbReference>
<dbReference type="InterPro" id="IPR051577">
    <property type="entry name" value="MRF-like"/>
</dbReference>
<dbReference type="PANTHER" id="PTHR13029:SF18">
    <property type="entry name" value="MYELIN REGULATORY FACTOR HOMOLOG 1"/>
    <property type="match status" value="1"/>
</dbReference>
<dbReference type="PANTHER" id="PTHR13029">
    <property type="match status" value="1"/>
</dbReference>
<gene>
    <name evidence="3" type="ORF">EGI31_12380</name>
</gene>
<dbReference type="GO" id="GO:0003700">
    <property type="term" value="F:DNA-binding transcription factor activity"/>
    <property type="evidence" value="ECO:0007669"/>
    <property type="project" value="TreeGrafter"/>
</dbReference>
<evidence type="ECO:0000313" key="3">
    <source>
        <dbReference type="EMBL" id="MCP9763751.1"/>
    </source>
</evidence>
<dbReference type="EMBL" id="RJUF01000038">
    <property type="protein sequence ID" value="MCP9763751.1"/>
    <property type="molecule type" value="Genomic_DNA"/>
</dbReference>
<dbReference type="GO" id="GO:0016540">
    <property type="term" value="P:protein autoprocessing"/>
    <property type="evidence" value="ECO:0007669"/>
    <property type="project" value="TreeGrafter"/>
</dbReference>
<organism evidence="3 4">
    <name type="scientific">Lacihabitans soyangensis</name>
    <dbReference type="NCBI Taxonomy" id="869394"/>
    <lineage>
        <taxon>Bacteria</taxon>
        <taxon>Pseudomonadati</taxon>
        <taxon>Bacteroidota</taxon>
        <taxon>Cytophagia</taxon>
        <taxon>Cytophagales</taxon>
        <taxon>Leadbetterellaceae</taxon>
        <taxon>Lacihabitans</taxon>
    </lineage>
</organism>